<proteinExistence type="predicted"/>
<feature type="transmembrane region" description="Helical" evidence="1">
    <location>
        <begin position="75"/>
        <end position="95"/>
    </location>
</feature>
<gene>
    <name evidence="2" type="ORF">INP51_14380</name>
</gene>
<keyword evidence="3" id="KW-1185">Reference proteome</keyword>
<dbReference type="AlphaFoldDB" id="A0A7M2RIF3"/>
<organism evidence="2 3">
    <name type="scientific">Blautia liquoris</name>
    <dbReference type="NCBI Taxonomy" id="2779518"/>
    <lineage>
        <taxon>Bacteria</taxon>
        <taxon>Bacillati</taxon>
        <taxon>Bacillota</taxon>
        <taxon>Clostridia</taxon>
        <taxon>Lachnospirales</taxon>
        <taxon>Lachnospiraceae</taxon>
        <taxon>Blautia</taxon>
    </lineage>
</organism>
<dbReference type="Pfam" id="PF09515">
    <property type="entry name" value="Thia_YuaJ"/>
    <property type="match status" value="1"/>
</dbReference>
<feature type="transmembrane region" description="Helical" evidence="1">
    <location>
        <begin position="151"/>
        <end position="170"/>
    </location>
</feature>
<protein>
    <submittedName>
        <fullName evidence="2">Energy-coupled thiamine transporter ThiT</fullName>
    </submittedName>
</protein>
<dbReference type="GO" id="GO:0005886">
    <property type="term" value="C:plasma membrane"/>
    <property type="evidence" value="ECO:0007669"/>
    <property type="project" value="InterPro"/>
</dbReference>
<accession>A0A7M2RIF3</accession>
<dbReference type="GO" id="GO:0015234">
    <property type="term" value="F:thiamine transmembrane transporter activity"/>
    <property type="evidence" value="ECO:0007669"/>
    <property type="project" value="InterPro"/>
</dbReference>
<feature type="transmembrane region" description="Helical" evidence="1">
    <location>
        <begin position="47"/>
        <end position="68"/>
    </location>
</feature>
<feature type="transmembrane region" description="Helical" evidence="1">
    <location>
        <begin position="115"/>
        <end position="139"/>
    </location>
</feature>
<dbReference type="KEGG" id="bliq:INP51_14380"/>
<dbReference type="RefSeq" id="WP_193735467.1">
    <property type="nucleotide sequence ID" value="NZ_CP063304.1"/>
</dbReference>
<keyword evidence="1" id="KW-0812">Transmembrane</keyword>
<dbReference type="Proteomes" id="UP000593601">
    <property type="component" value="Chromosome"/>
</dbReference>
<feature type="transmembrane region" description="Helical" evidence="1">
    <location>
        <begin position="12"/>
        <end position="35"/>
    </location>
</feature>
<evidence type="ECO:0000313" key="2">
    <source>
        <dbReference type="EMBL" id="QOV19120.1"/>
    </source>
</evidence>
<keyword evidence="1" id="KW-0472">Membrane</keyword>
<dbReference type="EMBL" id="CP063304">
    <property type="protein sequence ID" value="QOV19120.1"/>
    <property type="molecule type" value="Genomic_DNA"/>
</dbReference>
<reference evidence="2 3" key="1">
    <citation type="submission" date="2020-10" db="EMBL/GenBank/DDBJ databases">
        <title>Blautia liquoris sp.nov., isolated from the mud in a fermentation cellar used for the production of Chinese strong-flavoured liquor.</title>
        <authorList>
            <person name="Lu L."/>
        </authorList>
    </citation>
    <scope>NUCLEOTIDE SEQUENCE [LARGE SCALE GENOMIC DNA]</scope>
    <source>
        <strain evidence="2 3">LZLJ-3</strain>
    </source>
</reference>
<sequence length="226" mass="24914">MLNFMVNSEGTLTTSGYAITIVAIIILFLLGAAISGKHFEKAEKKPVSAKKLVFCAMGIALAFLTSYIKLFEMPFGGTVTLFSMLFIVLIANWYGPGTGILVGFAYGLLQFIQEPYVLSFFQVCCDYVLAFAALGCAGFFRNQKHGLIKGYLVAIIARGAFHALGGYLYWMDYMPDNFPKTLASLYPIIYNYSYILAEGVLTVIFILIPAVTKAIKQVKRIALENV</sequence>
<evidence type="ECO:0000313" key="3">
    <source>
        <dbReference type="Proteomes" id="UP000593601"/>
    </source>
</evidence>
<dbReference type="InterPro" id="IPR012651">
    <property type="entry name" value="Thia_Transptr_ThiT"/>
</dbReference>
<evidence type="ECO:0000256" key="1">
    <source>
        <dbReference type="SAM" id="Phobius"/>
    </source>
</evidence>
<keyword evidence="1" id="KW-1133">Transmembrane helix</keyword>
<dbReference type="Gene3D" id="1.10.1760.20">
    <property type="match status" value="1"/>
</dbReference>
<feature type="transmembrane region" description="Helical" evidence="1">
    <location>
        <begin position="190"/>
        <end position="211"/>
    </location>
</feature>
<name>A0A7M2RIF3_9FIRM</name>